<name>A0A0P4RGX0_9ACTN</name>
<proteinExistence type="predicted"/>
<reference evidence="1 2" key="2">
    <citation type="journal article" date="2015" name="Stand. Genomic Sci.">
        <title>Draft genome sequence of marine-derived Streptomyces sp. TP-A0598, a producer of anti-MRSA antibiotic lydicamycins.</title>
        <authorList>
            <person name="Komaki H."/>
            <person name="Ichikawa N."/>
            <person name="Hosoyama A."/>
            <person name="Fujita N."/>
            <person name="Igarashi Y."/>
        </authorList>
    </citation>
    <scope>NUCLEOTIDE SEQUENCE [LARGE SCALE GENOMIC DNA]</scope>
    <source>
        <strain evidence="1 2">NBRC 110027</strain>
    </source>
</reference>
<sequence length="123" mass="13001">MVVRAPGQIRSDRLTRPTRCAGPGLVLQMAAAGGSSGGARVRFRPPEVGEVGSAVPEGSAHVAVPAAHDAKPSGAIRALPHQRTPVPAHDVHVRHVSWRTPLESKVVSVWPFWPPHAVHCGGW</sequence>
<dbReference type="AlphaFoldDB" id="A0A0P4RGX0"/>
<gene>
    <name evidence="1" type="ORF">TPA0598_17_00110</name>
</gene>
<dbReference type="EMBL" id="BBNO01000017">
    <property type="protein sequence ID" value="GAO13030.1"/>
    <property type="molecule type" value="Genomic_DNA"/>
</dbReference>
<evidence type="ECO:0000313" key="1">
    <source>
        <dbReference type="EMBL" id="GAO13030.1"/>
    </source>
</evidence>
<keyword evidence="2" id="KW-1185">Reference proteome</keyword>
<accession>A0A0P4RGX0</accession>
<comment type="caution">
    <text evidence="1">The sequence shown here is derived from an EMBL/GenBank/DDBJ whole genome shotgun (WGS) entry which is preliminary data.</text>
</comment>
<protein>
    <submittedName>
        <fullName evidence="1">Uncharacterized protein</fullName>
    </submittedName>
</protein>
<dbReference type="Proteomes" id="UP000048965">
    <property type="component" value="Unassembled WGS sequence"/>
</dbReference>
<reference evidence="2" key="1">
    <citation type="submission" date="2014-09" db="EMBL/GenBank/DDBJ databases">
        <title>Whole genome shotgun sequence of Streptomyces sp. NBRC 110027.</title>
        <authorList>
            <person name="Komaki H."/>
            <person name="Ichikawa N."/>
            <person name="Katano-Makiyama Y."/>
            <person name="Hosoyama A."/>
            <person name="Hashimoto M."/>
            <person name="Uohara A."/>
            <person name="Kitahashi Y."/>
            <person name="Ohji S."/>
            <person name="Kimura A."/>
            <person name="Yamazoe A."/>
            <person name="Igarashi Y."/>
            <person name="Fujita N."/>
        </authorList>
    </citation>
    <scope>NUCLEOTIDE SEQUENCE [LARGE SCALE GENOMIC DNA]</scope>
    <source>
        <strain evidence="2">NBRC 110027</strain>
    </source>
</reference>
<evidence type="ECO:0000313" key="2">
    <source>
        <dbReference type="Proteomes" id="UP000048965"/>
    </source>
</evidence>
<organism evidence="1 2">
    <name type="scientific">Streptomyces lydicamycinicus</name>
    <dbReference type="NCBI Taxonomy" id="1546107"/>
    <lineage>
        <taxon>Bacteria</taxon>
        <taxon>Bacillati</taxon>
        <taxon>Actinomycetota</taxon>
        <taxon>Actinomycetes</taxon>
        <taxon>Kitasatosporales</taxon>
        <taxon>Streptomycetaceae</taxon>
        <taxon>Streptomyces</taxon>
    </lineage>
</organism>